<keyword evidence="1" id="KW-0472">Membrane</keyword>
<evidence type="ECO:0000313" key="2">
    <source>
        <dbReference type="EMBL" id="MFD1549583.1"/>
    </source>
</evidence>
<dbReference type="RefSeq" id="WP_125701230.1">
    <property type="nucleotide sequence ID" value="NZ_JBHTOM010000009.1"/>
</dbReference>
<sequence length="119" mass="13443">MQTFSKIRPWIAGVVACLTIGGPLVVMINGYVLMAENDPSHPDALVLMGLLVWGLVGLIGVLTYGIHTYRVGWRQLPMRQRILLTLYGIVFLIGLFIWLAFLGLTPFEWAYWIIYGQAY</sequence>
<comment type="caution">
    <text evidence="2">The sequence shown here is derived from an EMBL/GenBank/DDBJ whole genome shotgun (WGS) entry which is preliminary data.</text>
</comment>
<keyword evidence="3" id="KW-1185">Reference proteome</keyword>
<dbReference type="EMBL" id="JBHTOM010000009">
    <property type="protein sequence ID" value="MFD1549583.1"/>
    <property type="molecule type" value="Genomic_DNA"/>
</dbReference>
<reference evidence="3" key="1">
    <citation type="journal article" date="2019" name="Int. J. Syst. Evol. Microbiol.">
        <title>The Global Catalogue of Microorganisms (GCM) 10K type strain sequencing project: providing services to taxonomists for standard genome sequencing and annotation.</title>
        <authorList>
            <consortium name="The Broad Institute Genomics Platform"/>
            <consortium name="The Broad Institute Genome Sequencing Center for Infectious Disease"/>
            <person name="Wu L."/>
            <person name="Ma J."/>
        </authorList>
    </citation>
    <scope>NUCLEOTIDE SEQUENCE [LARGE SCALE GENOMIC DNA]</scope>
    <source>
        <strain evidence="3">CCM 8906</strain>
    </source>
</reference>
<keyword evidence="1" id="KW-0812">Transmembrane</keyword>
<feature type="transmembrane region" description="Helical" evidence="1">
    <location>
        <begin position="12"/>
        <end position="32"/>
    </location>
</feature>
<evidence type="ECO:0000313" key="3">
    <source>
        <dbReference type="Proteomes" id="UP001597195"/>
    </source>
</evidence>
<name>A0ABW4H4A4_9LACO</name>
<organism evidence="2 3">
    <name type="scientific">Levilactobacillus fuyuanensis</name>
    <dbReference type="NCBI Taxonomy" id="2486022"/>
    <lineage>
        <taxon>Bacteria</taxon>
        <taxon>Bacillati</taxon>
        <taxon>Bacillota</taxon>
        <taxon>Bacilli</taxon>
        <taxon>Lactobacillales</taxon>
        <taxon>Lactobacillaceae</taxon>
        <taxon>Levilactobacillus</taxon>
    </lineage>
</organism>
<dbReference type="Proteomes" id="UP001597195">
    <property type="component" value="Unassembled WGS sequence"/>
</dbReference>
<feature type="transmembrane region" description="Helical" evidence="1">
    <location>
        <begin position="44"/>
        <end position="64"/>
    </location>
</feature>
<proteinExistence type="predicted"/>
<keyword evidence="1" id="KW-1133">Transmembrane helix</keyword>
<evidence type="ECO:0000256" key="1">
    <source>
        <dbReference type="SAM" id="Phobius"/>
    </source>
</evidence>
<protein>
    <submittedName>
        <fullName evidence="2">Uncharacterized protein</fullName>
    </submittedName>
</protein>
<gene>
    <name evidence="2" type="ORF">ACFQ5T_07710</name>
</gene>
<accession>A0ABW4H4A4</accession>
<feature type="transmembrane region" description="Helical" evidence="1">
    <location>
        <begin position="84"/>
        <end position="104"/>
    </location>
</feature>